<dbReference type="EMBL" id="CP027668">
    <property type="protein sequence ID" value="AVO47369.1"/>
    <property type="molecule type" value="Genomic_DNA"/>
</dbReference>
<gene>
    <name evidence="2" type="ORF">C6569_21275</name>
</gene>
<evidence type="ECO:0000313" key="3">
    <source>
        <dbReference type="Proteomes" id="UP000237889"/>
    </source>
</evidence>
<accession>A0A2S0NGS1</accession>
<evidence type="ECO:0000313" key="2">
    <source>
        <dbReference type="EMBL" id="AVO47369.1"/>
    </source>
</evidence>
<name>A0A2S0NGS1_9HYPH</name>
<protein>
    <recommendedName>
        <fullName evidence="4">UrcA family protein</fullName>
    </recommendedName>
</protein>
<feature type="chain" id="PRO_5015646165" description="UrcA family protein" evidence="1">
    <location>
        <begin position="24"/>
        <end position="136"/>
    </location>
</feature>
<organism evidence="2 3">
    <name type="scientific">Phreatobacter cathodiphilus</name>
    <dbReference type="NCBI Taxonomy" id="1868589"/>
    <lineage>
        <taxon>Bacteria</taxon>
        <taxon>Pseudomonadati</taxon>
        <taxon>Pseudomonadota</taxon>
        <taxon>Alphaproteobacteria</taxon>
        <taxon>Hyphomicrobiales</taxon>
        <taxon>Phreatobacteraceae</taxon>
        <taxon>Phreatobacter</taxon>
    </lineage>
</organism>
<reference evidence="2 3" key="1">
    <citation type="submission" date="2018-03" db="EMBL/GenBank/DDBJ databases">
        <title>Genome sequencing of Phreatobacter sp.</title>
        <authorList>
            <person name="Kim S.-J."/>
            <person name="Heo J."/>
            <person name="Kwon S.-W."/>
        </authorList>
    </citation>
    <scope>NUCLEOTIDE SEQUENCE [LARGE SCALE GENOMIC DNA]</scope>
    <source>
        <strain evidence="2 3">S-12</strain>
    </source>
</reference>
<dbReference type="AlphaFoldDB" id="A0A2S0NGS1"/>
<dbReference type="RefSeq" id="WP_106750739.1">
    <property type="nucleotide sequence ID" value="NZ_CP027668.1"/>
</dbReference>
<dbReference type="OrthoDB" id="8480764at2"/>
<dbReference type="Proteomes" id="UP000237889">
    <property type="component" value="Chromosome"/>
</dbReference>
<evidence type="ECO:0000256" key="1">
    <source>
        <dbReference type="SAM" id="SignalP"/>
    </source>
</evidence>
<dbReference type="KEGG" id="phr:C6569_21275"/>
<proteinExistence type="predicted"/>
<keyword evidence="3" id="KW-1185">Reference proteome</keyword>
<evidence type="ECO:0008006" key="4">
    <source>
        <dbReference type="Google" id="ProtNLM"/>
    </source>
</evidence>
<feature type="signal peptide" evidence="1">
    <location>
        <begin position="1"/>
        <end position="23"/>
    </location>
</feature>
<sequence>MRSFHLLAAGALVALVAASPAAAQSAPGGGAYSLDLLTPAQRADLSKRVDSYAVVEVFLRACGRPPALETRFRRMASGCIRADTVRTLTAEYRRAIAARAGLRWDCRSAAGRRMIARSEQAIRLTFADLGRLCRRG</sequence>
<keyword evidence="1" id="KW-0732">Signal</keyword>